<gene>
    <name evidence="3" type="ORF">M378DRAFT_312707</name>
</gene>
<organism evidence="3 4">
    <name type="scientific">Amanita muscaria (strain Koide BX008)</name>
    <dbReference type="NCBI Taxonomy" id="946122"/>
    <lineage>
        <taxon>Eukaryota</taxon>
        <taxon>Fungi</taxon>
        <taxon>Dikarya</taxon>
        <taxon>Basidiomycota</taxon>
        <taxon>Agaricomycotina</taxon>
        <taxon>Agaricomycetes</taxon>
        <taxon>Agaricomycetidae</taxon>
        <taxon>Agaricales</taxon>
        <taxon>Pluteineae</taxon>
        <taxon>Amanitaceae</taxon>
        <taxon>Amanita</taxon>
    </lineage>
</organism>
<reference evidence="3 4" key="1">
    <citation type="submission" date="2014-04" db="EMBL/GenBank/DDBJ databases">
        <title>Evolutionary Origins and Diversification of the Mycorrhizal Mutualists.</title>
        <authorList>
            <consortium name="DOE Joint Genome Institute"/>
            <consortium name="Mycorrhizal Genomics Consortium"/>
            <person name="Kohler A."/>
            <person name="Kuo A."/>
            <person name="Nagy L.G."/>
            <person name="Floudas D."/>
            <person name="Copeland A."/>
            <person name="Barry K.W."/>
            <person name="Cichocki N."/>
            <person name="Veneault-Fourrey C."/>
            <person name="LaButti K."/>
            <person name="Lindquist E.A."/>
            <person name="Lipzen A."/>
            <person name="Lundell T."/>
            <person name="Morin E."/>
            <person name="Murat C."/>
            <person name="Riley R."/>
            <person name="Ohm R."/>
            <person name="Sun H."/>
            <person name="Tunlid A."/>
            <person name="Henrissat B."/>
            <person name="Grigoriev I.V."/>
            <person name="Hibbett D.S."/>
            <person name="Martin F."/>
        </authorList>
    </citation>
    <scope>NUCLEOTIDE SEQUENCE [LARGE SCALE GENOMIC DNA]</scope>
    <source>
        <strain evidence="3 4">Koide BX008</strain>
    </source>
</reference>
<dbReference type="InParanoid" id="A0A0C2WQR0"/>
<dbReference type="HOGENOM" id="CLU_2454221_0_0_1"/>
<evidence type="ECO:0000313" key="4">
    <source>
        <dbReference type="Proteomes" id="UP000054549"/>
    </source>
</evidence>
<accession>A0A0C2WQR0</accession>
<keyword evidence="4" id="KW-1185">Reference proteome</keyword>
<feature type="region of interest" description="Disordered" evidence="1">
    <location>
        <begin position="45"/>
        <end position="66"/>
    </location>
</feature>
<name>A0A0C2WQR0_AMAMK</name>
<dbReference type="Proteomes" id="UP000054549">
    <property type="component" value="Unassembled WGS sequence"/>
</dbReference>
<keyword evidence="2" id="KW-0472">Membrane</keyword>
<evidence type="ECO:0000256" key="2">
    <source>
        <dbReference type="SAM" id="Phobius"/>
    </source>
</evidence>
<feature type="compositionally biased region" description="Polar residues" evidence="1">
    <location>
        <begin position="57"/>
        <end position="66"/>
    </location>
</feature>
<proteinExistence type="predicted"/>
<protein>
    <submittedName>
        <fullName evidence="3">Uncharacterized protein</fullName>
    </submittedName>
</protein>
<dbReference type="EMBL" id="KN818334">
    <property type="protein sequence ID" value="KIL58598.1"/>
    <property type="molecule type" value="Genomic_DNA"/>
</dbReference>
<evidence type="ECO:0000256" key="1">
    <source>
        <dbReference type="SAM" id="MobiDB-lite"/>
    </source>
</evidence>
<keyword evidence="2" id="KW-1133">Transmembrane helix</keyword>
<evidence type="ECO:0000313" key="3">
    <source>
        <dbReference type="EMBL" id="KIL58598.1"/>
    </source>
</evidence>
<dbReference type="AlphaFoldDB" id="A0A0C2WQR0"/>
<feature type="transmembrane region" description="Helical" evidence="2">
    <location>
        <begin position="12"/>
        <end position="31"/>
    </location>
</feature>
<keyword evidence="2" id="KW-0812">Transmembrane</keyword>
<sequence length="89" mass="9543">MFPPSAVSGTTLSPLTVAEFCAGILGIVIFWRKNNEVEKLRKALNDTEDQDVDATATEPQLHSQASKISELNSELATLASNLKLTANLG</sequence>